<evidence type="ECO:0000256" key="1">
    <source>
        <dbReference type="SAM" id="MobiDB-lite"/>
    </source>
</evidence>
<proteinExistence type="predicted"/>
<name>A0A4R0R070_9APHY</name>
<dbReference type="EMBL" id="RWJN01000672">
    <property type="protein sequence ID" value="TCD60042.1"/>
    <property type="molecule type" value="Genomic_DNA"/>
</dbReference>
<gene>
    <name evidence="2" type="ORF">EIP91_010845</name>
</gene>
<sequence>MPKTTSVKASKKSSTYDDSGPIVNSKSSTSLKRSGASVDTESKSKPSVRDAHELLDSDIELVTPSKPTGIKRKKAKPKIKRKVVADNAGPAFEKWTNLKLTGNRANIKDQPALVRRVVNIGIKLFGGKAVFDVAYPEIGDKQIFLRNTLVEACTVEETYPRLRGTGLTGSMPNSSSFMHVLPPFHRPREPQKFIQPRLPTVYKFKLPIGRRRHTADVKGMLEDLCLDFEYLFAMGNGSDLSSVEFSRINPRQPPQVEILKTMLAAAAAMIRVVLNFWSNGIEMPVELQNETRTSLYNEHLSYIDNLIKDAGRMRGHRMLANTLSAAQNYNDAALIVTQQAATAFADFSNMAE</sequence>
<protein>
    <submittedName>
        <fullName evidence="2">Uncharacterized protein</fullName>
    </submittedName>
</protein>
<dbReference type="AlphaFoldDB" id="A0A4R0R070"/>
<evidence type="ECO:0000313" key="2">
    <source>
        <dbReference type="EMBL" id="TCD60042.1"/>
    </source>
</evidence>
<reference evidence="2 3" key="1">
    <citation type="submission" date="2018-11" db="EMBL/GenBank/DDBJ databases">
        <title>Genome assembly of Steccherinum ochraceum LE-BIN_3174, the white-rot fungus of the Steccherinaceae family (The Residual Polyporoid clade, Polyporales, Basidiomycota).</title>
        <authorList>
            <person name="Fedorova T.V."/>
            <person name="Glazunova O.A."/>
            <person name="Landesman E.O."/>
            <person name="Moiseenko K.V."/>
            <person name="Psurtseva N.V."/>
            <person name="Savinova O.S."/>
            <person name="Shakhova N.V."/>
            <person name="Tyazhelova T.V."/>
            <person name="Vasina D.V."/>
        </authorList>
    </citation>
    <scope>NUCLEOTIDE SEQUENCE [LARGE SCALE GENOMIC DNA]</scope>
    <source>
        <strain evidence="2 3">LE-BIN_3174</strain>
    </source>
</reference>
<dbReference type="Proteomes" id="UP000292702">
    <property type="component" value="Unassembled WGS sequence"/>
</dbReference>
<evidence type="ECO:0000313" key="3">
    <source>
        <dbReference type="Proteomes" id="UP000292702"/>
    </source>
</evidence>
<feature type="compositionally biased region" description="Polar residues" evidence="1">
    <location>
        <begin position="22"/>
        <end position="32"/>
    </location>
</feature>
<comment type="caution">
    <text evidence="2">The sequence shown here is derived from an EMBL/GenBank/DDBJ whole genome shotgun (WGS) entry which is preliminary data.</text>
</comment>
<organism evidence="2 3">
    <name type="scientific">Steccherinum ochraceum</name>
    <dbReference type="NCBI Taxonomy" id="92696"/>
    <lineage>
        <taxon>Eukaryota</taxon>
        <taxon>Fungi</taxon>
        <taxon>Dikarya</taxon>
        <taxon>Basidiomycota</taxon>
        <taxon>Agaricomycotina</taxon>
        <taxon>Agaricomycetes</taxon>
        <taxon>Polyporales</taxon>
        <taxon>Steccherinaceae</taxon>
        <taxon>Steccherinum</taxon>
    </lineage>
</organism>
<feature type="region of interest" description="Disordered" evidence="1">
    <location>
        <begin position="1"/>
        <end position="53"/>
    </location>
</feature>
<feature type="compositionally biased region" description="Basic and acidic residues" evidence="1">
    <location>
        <begin position="40"/>
        <end position="53"/>
    </location>
</feature>
<accession>A0A4R0R070</accession>
<keyword evidence="3" id="KW-1185">Reference proteome</keyword>